<proteinExistence type="predicted"/>
<dbReference type="STRING" id="1457250.GCA_000755225_02710"/>
<dbReference type="AlphaFoldDB" id="A0A4D6H991"/>
<name>A0A4D6H991_9EURY</name>
<organism evidence="1 2">
    <name type="scientific">Halapricum salinum</name>
    <dbReference type="NCBI Taxonomy" id="1457250"/>
    <lineage>
        <taxon>Archaea</taxon>
        <taxon>Methanobacteriati</taxon>
        <taxon>Methanobacteriota</taxon>
        <taxon>Stenosarchaea group</taxon>
        <taxon>Halobacteria</taxon>
        <taxon>Halobacteriales</taxon>
        <taxon>Haloarculaceae</taxon>
        <taxon>Halapricum</taxon>
    </lineage>
</organism>
<protein>
    <submittedName>
        <fullName evidence="1">CopG family transcriptional regulator</fullName>
    </submittedName>
</protein>
<gene>
    <name evidence="1" type="ORF">DV733_02065</name>
</gene>
<keyword evidence="2" id="KW-1185">Reference proteome</keyword>
<accession>A0A4D6H991</accession>
<dbReference type="RefSeq" id="WP_049993525.1">
    <property type="nucleotide sequence ID" value="NZ_CP031310.1"/>
</dbReference>
<dbReference type="Proteomes" id="UP000296706">
    <property type="component" value="Chromosome"/>
</dbReference>
<reference evidence="1 2" key="1">
    <citation type="journal article" date="2019" name="Nat. Commun.">
        <title>A new type of DNA phosphorothioation-based antiviral system in archaea.</title>
        <authorList>
            <person name="Xiong L."/>
            <person name="Liu S."/>
            <person name="Chen S."/>
            <person name="Xiao Y."/>
            <person name="Zhu B."/>
            <person name="Gao Y."/>
            <person name="Zhang Y."/>
            <person name="Chen B."/>
            <person name="Luo J."/>
            <person name="Deng Z."/>
            <person name="Chen X."/>
            <person name="Wang L."/>
            <person name="Chen S."/>
        </authorList>
    </citation>
    <scope>NUCLEOTIDE SEQUENCE [LARGE SCALE GENOMIC DNA]</scope>
    <source>
        <strain evidence="1 2">CBA1105</strain>
    </source>
</reference>
<evidence type="ECO:0000313" key="1">
    <source>
        <dbReference type="EMBL" id="QCC50081.1"/>
    </source>
</evidence>
<dbReference type="GeneID" id="39846614"/>
<sequence>MPTRYTVVCDDDLSREIQRLAHENGLTEEEVLHQLLDLGLDALEAERAESP</sequence>
<evidence type="ECO:0000313" key="2">
    <source>
        <dbReference type="Proteomes" id="UP000296706"/>
    </source>
</evidence>
<dbReference type="KEGG" id="hsn:DV733_02065"/>
<dbReference type="EMBL" id="CP031310">
    <property type="protein sequence ID" value="QCC50081.1"/>
    <property type="molecule type" value="Genomic_DNA"/>
</dbReference>